<dbReference type="Pfam" id="PF07505">
    <property type="entry name" value="DUF5131"/>
    <property type="match status" value="1"/>
</dbReference>
<dbReference type="AlphaFoldDB" id="A0A943DXA1"/>
<evidence type="ECO:0000313" key="1">
    <source>
        <dbReference type="EMBL" id="MBS5413792.1"/>
    </source>
</evidence>
<protein>
    <submittedName>
        <fullName evidence="1">DUF5131 family protein</fullName>
    </submittedName>
</protein>
<comment type="caution">
    <text evidence="1">The sequence shown here is derived from an EMBL/GenBank/DDBJ whole genome shotgun (WGS) entry which is preliminary data.</text>
</comment>
<dbReference type="Proteomes" id="UP000782901">
    <property type="component" value="Unassembled WGS sequence"/>
</dbReference>
<organism evidence="1 2">
    <name type="scientific">Bacteroides thetaiotaomicron</name>
    <dbReference type="NCBI Taxonomy" id="818"/>
    <lineage>
        <taxon>Bacteria</taxon>
        <taxon>Pseudomonadati</taxon>
        <taxon>Bacteroidota</taxon>
        <taxon>Bacteroidia</taxon>
        <taxon>Bacteroidales</taxon>
        <taxon>Bacteroidaceae</taxon>
        <taxon>Bacteroides</taxon>
    </lineage>
</organism>
<accession>A0A943DXA1</accession>
<dbReference type="InterPro" id="IPR011101">
    <property type="entry name" value="DUF5131"/>
</dbReference>
<gene>
    <name evidence="1" type="ORF">KHY35_24340</name>
</gene>
<reference evidence="1" key="1">
    <citation type="submission" date="2021-02" db="EMBL/GenBank/DDBJ databases">
        <title>Infant gut strain persistence is associated with maternal origin, phylogeny, and functional potential including surface adhesion and iron acquisition.</title>
        <authorList>
            <person name="Lou Y.C."/>
        </authorList>
    </citation>
    <scope>NUCLEOTIDE SEQUENCE</scope>
    <source>
        <strain evidence="1">L3_082_243G1_dasL3_082_243G1_maxbin2.maxbin.015s ta_sub</strain>
    </source>
</reference>
<name>A0A943DXA1_BACT4</name>
<dbReference type="EMBL" id="JAGZEE010000111">
    <property type="protein sequence ID" value="MBS5413792.1"/>
    <property type="molecule type" value="Genomic_DNA"/>
</dbReference>
<evidence type="ECO:0000313" key="2">
    <source>
        <dbReference type="Proteomes" id="UP000782901"/>
    </source>
</evidence>
<proteinExistence type="predicted"/>
<sequence>MDKTKIDWCDSTWNPVTGCLHGCEYCYARGIAKRFSYEGTTLDAPPELQRRWIMDSVRSGAGNRVLRYPVDTIDGKRVPYPFGFMPTFHKYRLNEYQNKKSRNIFVCSMADLFGEWVPDEWIEEVFEACDNAPQHNYLFLTKNPKRYEKVIDRYMPPNMWFGWSQTGPMGNKCDFTTHHSIKTFISIEPLLEPFKEFHIRGIDWVIIGAETGRRKNRVVPERKWIGDIANECRKFNIPVFMKSSLADIWGEPLIQEFPVELRHEN</sequence>